<keyword evidence="15" id="KW-0175">Coiled coil</keyword>
<dbReference type="AlphaFoldDB" id="A0A364KXB9"/>
<dbReference type="GO" id="GO:0032447">
    <property type="term" value="P:protein urmylation"/>
    <property type="evidence" value="ECO:0007669"/>
    <property type="project" value="TreeGrafter"/>
</dbReference>
<feature type="active site" description="Glycyl thioester intermediate; for adenylyltransferase activity" evidence="14">
    <location>
        <position position="245"/>
    </location>
</feature>
<feature type="binding site" evidence="14">
    <location>
        <position position="135"/>
    </location>
    <ligand>
        <name>ATP</name>
        <dbReference type="ChEBI" id="CHEBI:30616"/>
    </ligand>
</feature>
<evidence type="ECO:0000256" key="15">
    <source>
        <dbReference type="SAM" id="Coils"/>
    </source>
</evidence>
<dbReference type="GO" id="GO:0006777">
    <property type="term" value="P:Mo-molybdopterin cofactor biosynthetic process"/>
    <property type="evidence" value="ECO:0007669"/>
    <property type="project" value="UniProtKB-UniRule"/>
</dbReference>
<keyword evidence="9 14" id="KW-0862">Zinc</keyword>
<feature type="binding site" evidence="14">
    <location>
        <position position="90"/>
    </location>
    <ligand>
        <name>ATP</name>
        <dbReference type="ChEBI" id="CHEBI:30616"/>
    </ligand>
</feature>
<keyword evidence="4 14" id="KW-0819">tRNA processing</keyword>
<keyword evidence="7 14" id="KW-0547">Nucleotide-binding</keyword>
<comment type="function">
    <text evidence="14">Plays a central role in 2-thiolation of mcm(5)S(2)U at tRNA wobble positions of cytosolic tRNA(Lys), tRNA(Glu) and tRNA(Gln). Also essential during biosynthesis of the molybdenum cofactor. Acts by mediating the C-terminal thiocarboxylation of sulfur carriers urm1 and MOCS2A. Its N-terminus first activates urm1 and MOCS2A as acyl-adenylates (-COAMP), then the persulfide sulfur on the catalytic cysteine is transferred to urm1 and MOCS2A to form thiocarboxylation (-COSH) of their C-terminus. The reaction probably involves hydrogen sulfide that is generated from the persulfide intermediate and that acts as nucleophile towards urm1 and MOCS2A. Subsequently, a transient disulfide bond is formed. Does not use thiosulfate as sulfur donor; nfs1 probably acting as a sulfur donor for thiocarboxylation reactions.</text>
</comment>
<protein>
    <recommendedName>
        <fullName evidence="14">Adenylyltransferase and sulfurtransferase uba4</fullName>
    </recommendedName>
    <alternativeName>
        <fullName evidence="14">Common component for nitrate reductase and xanthine dehydrogenase protein F</fullName>
    </alternativeName>
    <alternativeName>
        <fullName evidence="14">Ubiquitin-like protein activator 4</fullName>
    </alternativeName>
    <domain>
        <recommendedName>
            <fullName evidence="14">Molybdopterin-synthase adenylyltransferase</fullName>
            <ecNumber evidence="14">2.7.7.80</ecNumber>
        </recommendedName>
        <alternativeName>
            <fullName evidence="14">Adenylyltransferase uba4</fullName>
        </alternativeName>
        <alternativeName>
            <fullName evidence="14">Sulfur carrier protein MOCS2A adenylyltransferase</fullName>
        </alternativeName>
    </domain>
    <domain>
        <recommendedName>
            <fullName evidence="14">Molybdopterin-synthase sulfurtransferase</fullName>
            <ecNumber evidence="14">2.8.1.11</ecNumber>
        </recommendedName>
        <alternativeName>
            <fullName evidence="14">Sulfurtransferase uba4</fullName>
        </alternativeName>
        <alternativeName>
            <fullName evidence="14">Sulfur carrier protein MOCS2A sulfurtransferase</fullName>
        </alternativeName>
    </domain>
</protein>
<dbReference type="OrthoDB" id="10261062at2759"/>
<proteinExistence type="inferred from homology"/>
<comment type="cofactor">
    <cofactor evidence="14">
        <name>Zn(2+)</name>
        <dbReference type="ChEBI" id="CHEBI:29105"/>
    </cofactor>
    <text evidence="14">Binds 1 zinc ion per subunit.</text>
</comment>
<keyword evidence="12 14" id="KW-0511">Multifunctional enzyme</keyword>
<dbReference type="FunFam" id="3.40.250.10:FF:000014">
    <property type="entry name" value="Adenylyltransferase and sulfurtransferase MOCS3"/>
    <property type="match status" value="1"/>
</dbReference>
<dbReference type="EC" id="2.7.7.80" evidence="14"/>
<evidence type="ECO:0000256" key="2">
    <source>
        <dbReference type="ARBA" id="ARBA00022490"/>
    </source>
</evidence>
<keyword evidence="5" id="KW-0548">Nucleotidyltransferase</keyword>
<dbReference type="GO" id="GO:0004792">
    <property type="term" value="F:thiosulfate-cyanide sulfurtransferase activity"/>
    <property type="evidence" value="ECO:0007669"/>
    <property type="project" value="TreeGrafter"/>
</dbReference>
<comment type="function">
    <text evidence="13">Plays a central role in 2-thiolation of mcm(5)S(2)U at tRNA wobble positions of cytosolic tRNA(Lys), tRNA(Glu) and tRNA(Gln). Also essential during biosynthesis of the molybdenum cofactor. Acts by mediating the C-terminal thiocarboxylation of sulfur carriers urm1 and mocs2a. Its N-terminus first activates urm1 and mocs2a as acyl-adenylates (-COAMP), then the persulfide sulfur on the catalytic cysteine is transferred to urm1 and mocs2a to form thiocarboxylation (-COSH) of their C-terminus. The reaction probably involves hydrogen sulfide that is generated from the persulfide intermediate and that acts as a nucleophile towards urm1 and mocs2a. Subsequently, a transient disulfide bond is formed. Does not use thiosulfate as sulfur donor; nfs1 probably acting as a sulfur donor for thiocarboxylation reactions.</text>
</comment>
<reference evidence="17 18" key="1">
    <citation type="journal article" date="2017" name="Biotechnol. Biofuels">
        <title>Differential beta-glucosidase expression as a function of carbon source availability in Talaromyces amestolkiae: a genomic and proteomic approach.</title>
        <authorList>
            <person name="de Eugenio L.I."/>
            <person name="Mendez-Liter J.A."/>
            <person name="Nieto-Dominguez M."/>
            <person name="Alonso L."/>
            <person name="Gil-Munoz J."/>
            <person name="Barriuso J."/>
            <person name="Prieto A."/>
            <person name="Martinez M.J."/>
        </authorList>
    </citation>
    <scope>NUCLEOTIDE SEQUENCE [LARGE SCALE GENOMIC DNA]</scope>
    <source>
        <strain evidence="17 18">CIB</strain>
    </source>
</reference>
<dbReference type="SMART" id="SM00450">
    <property type="entry name" value="RHOD"/>
    <property type="match status" value="1"/>
</dbReference>
<dbReference type="FunFam" id="3.40.50.720:FF:000033">
    <property type="entry name" value="Adenylyltransferase and sulfurtransferase MOCS3"/>
    <property type="match status" value="1"/>
</dbReference>
<dbReference type="Proteomes" id="UP000249363">
    <property type="component" value="Unassembled WGS sequence"/>
</dbReference>
<evidence type="ECO:0000256" key="7">
    <source>
        <dbReference type="ARBA" id="ARBA00022741"/>
    </source>
</evidence>
<evidence type="ECO:0000256" key="6">
    <source>
        <dbReference type="ARBA" id="ARBA00022723"/>
    </source>
</evidence>
<keyword evidence="6 14" id="KW-0479">Metal-binding</keyword>
<dbReference type="InterPro" id="IPR001763">
    <property type="entry name" value="Rhodanese-like_dom"/>
</dbReference>
<evidence type="ECO:0000256" key="5">
    <source>
        <dbReference type="ARBA" id="ARBA00022695"/>
    </source>
</evidence>
<evidence type="ECO:0000313" key="18">
    <source>
        <dbReference type="Proteomes" id="UP000249363"/>
    </source>
</evidence>
<dbReference type="Pfam" id="PF00899">
    <property type="entry name" value="ThiF"/>
    <property type="match status" value="1"/>
</dbReference>
<dbReference type="HAMAP" id="MF_03049">
    <property type="entry name" value="MOCS3_Uba4"/>
    <property type="match status" value="1"/>
</dbReference>
<dbReference type="Pfam" id="PF00581">
    <property type="entry name" value="Rhodanese"/>
    <property type="match status" value="1"/>
</dbReference>
<keyword evidence="10 14" id="KW-0067">ATP-binding</keyword>
<comment type="subcellular location">
    <subcellularLocation>
        <location evidence="1">Cytoplasm</location>
        <location evidence="1">Cytosol</location>
    </subcellularLocation>
</comment>
<feature type="binding site" evidence="14">
    <location>
        <position position="307"/>
    </location>
    <ligand>
        <name>Zn(2+)</name>
        <dbReference type="ChEBI" id="CHEBI:29105"/>
    </ligand>
</feature>
<dbReference type="PANTHER" id="PTHR10953">
    <property type="entry name" value="UBIQUITIN-ACTIVATING ENZYME E1"/>
    <property type="match status" value="1"/>
</dbReference>
<keyword evidence="3 14" id="KW-0808">Transferase</keyword>
<dbReference type="SUPFAM" id="SSF69572">
    <property type="entry name" value="Activating enzymes of the ubiquitin-like proteins"/>
    <property type="match status" value="1"/>
</dbReference>
<feature type="binding site" evidence="14">
    <location>
        <position position="231"/>
    </location>
    <ligand>
        <name>Zn(2+)</name>
        <dbReference type="ChEBI" id="CHEBI:29105"/>
    </ligand>
</feature>
<evidence type="ECO:0000313" key="17">
    <source>
        <dbReference type="EMBL" id="RAO68198.1"/>
    </source>
</evidence>
<evidence type="ECO:0000256" key="12">
    <source>
        <dbReference type="ARBA" id="ARBA00023268"/>
    </source>
</evidence>
<dbReference type="GO" id="GO:0061605">
    <property type="term" value="F:molybdopterin-synthase adenylyltransferase activity"/>
    <property type="evidence" value="ECO:0007669"/>
    <property type="project" value="UniProtKB-EC"/>
</dbReference>
<evidence type="ECO:0000259" key="16">
    <source>
        <dbReference type="PROSITE" id="PS50206"/>
    </source>
</evidence>
<dbReference type="InterPro" id="IPR028885">
    <property type="entry name" value="MOCS3/Uba4"/>
</dbReference>
<dbReference type="InterPro" id="IPR000594">
    <property type="entry name" value="ThiF_NAD_FAD-bd"/>
</dbReference>
<feature type="binding site" evidence="14">
    <location>
        <begin position="179"/>
        <end position="180"/>
    </location>
    <ligand>
        <name>ATP</name>
        <dbReference type="ChEBI" id="CHEBI:30616"/>
    </ligand>
</feature>
<keyword evidence="2 14" id="KW-0963">Cytoplasm</keyword>
<feature type="coiled-coil region" evidence="15">
    <location>
        <begin position="1"/>
        <end position="35"/>
    </location>
</feature>
<dbReference type="EC" id="2.8.1.11" evidence="14"/>
<feature type="active site" description="Cysteine persulfide intermediate; for sulfurtransferase activity" evidence="14">
    <location>
        <position position="423"/>
    </location>
</feature>
<evidence type="ECO:0000256" key="8">
    <source>
        <dbReference type="ARBA" id="ARBA00022786"/>
    </source>
</evidence>
<dbReference type="GO" id="GO:0042292">
    <property type="term" value="F:URM1 activating enzyme activity"/>
    <property type="evidence" value="ECO:0007669"/>
    <property type="project" value="TreeGrafter"/>
</dbReference>
<feature type="domain" description="Rhodanese" evidence="16">
    <location>
        <begin position="357"/>
        <end position="468"/>
    </location>
</feature>
<comment type="similarity">
    <text evidence="14">In the N-terminal section; belongs to the HesA/MoeB/ThiF family. UBA4 subfamily.</text>
</comment>
<dbReference type="Gene3D" id="3.40.250.10">
    <property type="entry name" value="Rhodanese-like domain"/>
    <property type="match status" value="1"/>
</dbReference>
<feature type="binding site" evidence="14">
    <location>
        <position position="310"/>
    </location>
    <ligand>
        <name>Zn(2+)</name>
        <dbReference type="ChEBI" id="CHEBI:29105"/>
    </ligand>
</feature>
<dbReference type="PROSITE" id="PS50206">
    <property type="entry name" value="RHODANESE_3"/>
    <property type="match status" value="1"/>
</dbReference>
<dbReference type="CDD" id="cd00757">
    <property type="entry name" value="ThiF_MoeB_HesA_family"/>
    <property type="match status" value="1"/>
</dbReference>
<evidence type="ECO:0000256" key="14">
    <source>
        <dbReference type="HAMAP-Rule" id="MF_03049"/>
    </source>
</evidence>
<keyword evidence="11 14" id="KW-0501">Molybdenum cofactor biosynthesis</keyword>
<feature type="binding site" evidence="14">
    <location>
        <position position="111"/>
    </location>
    <ligand>
        <name>ATP</name>
        <dbReference type="ChEBI" id="CHEBI:30616"/>
    </ligand>
</feature>
<dbReference type="UniPathway" id="UPA00988"/>
<dbReference type="GO" id="GO:0061604">
    <property type="term" value="F:molybdopterin-synthase sulfurtransferase activity"/>
    <property type="evidence" value="ECO:0007669"/>
    <property type="project" value="UniProtKB-EC"/>
</dbReference>
<dbReference type="PANTHER" id="PTHR10953:SF102">
    <property type="entry name" value="ADENYLYLTRANSFERASE AND SULFURTRANSFERASE MOCS3"/>
    <property type="match status" value="1"/>
</dbReference>
<comment type="caution">
    <text evidence="17">The sequence shown here is derived from an EMBL/GenBank/DDBJ whole genome shotgun (WGS) entry which is preliminary data.</text>
</comment>
<evidence type="ECO:0000256" key="3">
    <source>
        <dbReference type="ARBA" id="ARBA00022679"/>
    </source>
</evidence>
<dbReference type="InterPro" id="IPR035985">
    <property type="entry name" value="Ubiquitin-activating_enz"/>
</dbReference>
<name>A0A364KXB9_TALAM</name>
<dbReference type="InterPro" id="IPR036873">
    <property type="entry name" value="Rhodanese-like_dom_sf"/>
</dbReference>
<comment type="catalytic activity">
    <reaction evidence="14">
        <text>[molybdopterin-synthase sulfur-carrier protein]-C-terminal Gly-Gly-AMP + S-sulfanyl-L-cysteinyl-[cysteine desulfurase] + AH2 = [molybdopterin-synthase sulfur-carrier protein]-C-terminal-Gly-aminoethanethioate + L-cysteinyl-[cysteine desulfurase] + A + AMP + 2 H(+)</text>
        <dbReference type="Rhea" id="RHEA:48612"/>
        <dbReference type="Rhea" id="RHEA-COMP:12157"/>
        <dbReference type="Rhea" id="RHEA-COMP:12158"/>
        <dbReference type="Rhea" id="RHEA-COMP:12159"/>
        <dbReference type="Rhea" id="RHEA-COMP:19907"/>
        <dbReference type="ChEBI" id="CHEBI:13193"/>
        <dbReference type="ChEBI" id="CHEBI:15378"/>
        <dbReference type="ChEBI" id="CHEBI:17499"/>
        <dbReference type="ChEBI" id="CHEBI:29950"/>
        <dbReference type="ChEBI" id="CHEBI:61963"/>
        <dbReference type="ChEBI" id="CHEBI:90618"/>
        <dbReference type="ChEBI" id="CHEBI:232372"/>
        <dbReference type="ChEBI" id="CHEBI:456215"/>
        <dbReference type="EC" id="2.8.1.11"/>
    </reaction>
</comment>
<keyword evidence="8" id="KW-0833">Ubl conjugation pathway</keyword>
<dbReference type="GO" id="GO:0002143">
    <property type="term" value="P:tRNA wobble position uridine thiolation"/>
    <property type="evidence" value="ECO:0007669"/>
    <property type="project" value="InterPro"/>
</dbReference>
<accession>A0A364KXB9</accession>
<dbReference type="Gene3D" id="3.40.50.720">
    <property type="entry name" value="NAD(P)-binding Rossmann-like Domain"/>
    <property type="match status" value="1"/>
</dbReference>
<feature type="binding site" evidence="14">
    <location>
        <begin position="118"/>
        <end position="122"/>
    </location>
    <ligand>
        <name>ATP</name>
        <dbReference type="ChEBI" id="CHEBI:30616"/>
    </ligand>
</feature>
<evidence type="ECO:0000256" key="1">
    <source>
        <dbReference type="ARBA" id="ARBA00004514"/>
    </source>
</evidence>
<dbReference type="GO" id="GO:0005524">
    <property type="term" value="F:ATP binding"/>
    <property type="evidence" value="ECO:0007669"/>
    <property type="project" value="UniProtKB-KW"/>
</dbReference>
<keyword evidence="18" id="KW-1185">Reference proteome</keyword>
<gene>
    <name evidence="14" type="primary">uba4</name>
    <name evidence="14" type="synonym">cnxF</name>
    <name evidence="17" type="ORF">BHQ10_004210</name>
</gene>
<comment type="pathway">
    <text evidence="14">tRNA modification; 5-methoxycarbonylmethyl-2-thiouridine-tRNA biosynthesis.</text>
</comment>
<comment type="catalytic activity">
    <reaction evidence="14">
        <text>[molybdopterin-synthase sulfur-carrier protein]-C-terminal Gly-Gly + ATP + H(+) = [molybdopterin-synthase sulfur-carrier protein]-C-terminal Gly-Gly-AMP + diphosphate</text>
        <dbReference type="Rhea" id="RHEA:43616"/>
        <dbReference type="Rhea" id="RHEA-COMP:12159"/>
        <dbReference type="Rhea" id="RHEA-COMP:12202"/>
        <dbReference type="ChEBI" id="CHEBI:15378"/>
        <dbReference type="ChEBI" id="CHEBI:30616"/>
        <dbReference type="ChEBI" id="CHEBI:33019"/>
        <dbReference type="ChEBI" id="CHEBI:90618"/>
        <dbReference type="ChEBI" id="CHEBI:90778"/>
        <dbReference type="EC" id="2.7.7.80"/>
    </reaction>
</comment>
<evidence type="ECO:0000256" key="10">
    <source>
        <dbReference type="ARBA" id="ARBA00022840"/>
    </source>
</evidence>
<sequence>MEDIDTKCAALRAQIAATESQLSALKQELEAAEKLQGETRPASSEHSERKWPLSAEEYQRYGRQMIVSQIGLPGQLKLRSASVLLVGAGGLGCPAALYLAGAGIGTLGMVDGDTVESSNLHRQVLHRTKNVGKYKVDSAIEYLEELNPHVKYHAHREHLTPQNAPAIFQNYDIILDCTDNPATRYLISDTAVLLGKPLVSASALRTDGQLMVLNNPAKPPGDLSGGPCYRCVFPKPPPADTVVSCADGGILGPVVGTMGLLQALETIKVLTKPADQNADDRPALHIFSAFSQPPFRTIRLRGRRANCAVCSSEPTITLATLQSGSTDYVQFCGSASFPQVLSKDERITVRDFEPIYDSKKYTLIDVRDPVQFGICNLENSINIPISQILQSKAQNTDSKESLKSLFSSEVVSTGSTDPIYFVCRMGNDSQLAVQKLKELGLGQDGKRFIGDLRGGLKAWKAEVDPEWPEY</sequence>
<dbReference type="InterPro" id="IPR045886">
    <property type="entry name" value="ThiF/MoeB/HesA"/>
</dbReference>
<evidence type="ECO:0000256" key="4">
    <source>
        <dbReference type="ARBA" id="ARBA00022694"/>
    </source>
</evidence>
<evidence type="ECO:0000256" key="11">
    <source>
        <dbReference type="ARBA" id="ARBA00023150"/>
    </source>
</evidence>
<evidence type="ECO:0000256" key="9">
    <source>
        <dbReference type="ARBA" id="ARBA00022833"/>
    </source>
</evidence>
<dbReference type="STRING" id="1196081.A0A364KXB9"/>
<dbReference type="UniPathway" id="UPA00344"/>
<comment type="pathway">
    <text evidence="14">Cofactor biosynthesis; molybdopterin biosynthesis.</text>
</comment>
<dbReference type="GO" id="GO:0046872">
    <property type="term" value="F:metal ion binding"/>
    <property type="evidence" value="ECO:0007669"/>
    <property type="project" value="UniProtKB-KW"/>
</dbReference>
<organism evidence="17 18">
    <name type="scientific">Talaromyces amestolkiae</name>
    <dbReference type="NCBI Taxonomy" id="1196081"/>
    <lineage>
        <taxon>Eukaryota</taxon>
        <taxon>Fungi</taxon>
        <taxon>Dikarya</taxon>
        <taxon>Ascomycota</taxon>
        <taxon>Pezizomycotina</taxon>
        <taxon>Eurotiomycetes</taxon>
        <taxon>Eurotiomycetidae</taxon>
        <taxon>Eurotiales</taxon>
        <taxon>Trichocomaceae</taxon>
        <taxon>Talaromyces</taxon>
        <taxon>Talaromyces sect. Talaromyces</taxon>
    </lineage>
</organism>
<dbReference type="GO" id="GO:0005829">
    <property type="term" value="C:cytosol"/>
    <property type="evidence" value="ECO:0007669"/>
    <property type="project" value="UniProtKB-SubCell"/>
</dbReference>
<feature type="binding site" evidence="14">
    <location>
        <position position="228"/>
    </location>
    <ligand>
        <name>Zn(2+)</name>
        <dbReference type="ChEBI" id="CHEBI:29105"/>
    </ligand>
</feature>
<evidence type="ECO:0000256" key="13">
    <source>
        <dbReference type="ARBA" id="ARBA00043893"/>
    </source>
</evidence>
<dbReference type="EMBL" id="MIKG01000007">
    <property type="protein sequence ID" value="RAO68198.1"/>
    <property type="molecule type" value="Genomic_DNA"/>
</dbReference>